<name>A0A4Y3K9A6_CELUD</name>
<comment type="caution">
    <text evidence="1">The sequence shown here is derived from an EMBL/GenBank/DDBJ whole genome shotgun (WGS) entry which is preliminary data.</text>
</comment>
<evidence type="ECO:0000313" key="2">
    <source>
        <dbReference type="Proteomes" id="UP000315842"/>
    </source>
</evidence>
<dbReference type="AlphaFoldDB" id="A0A4Y3K9A6"/>
<dbReference type="Pfam" id="PF22752">
    <property type="entry name" value="DUF488-N3i"/>
    <property type="match status" value="1"/>
</dbReference>
<evidence type="ECO:0008006" key="3">
    <source>
        <dbReference type="Google" id="ProtNLM"/>
    </source>
</evidence>
<evidence type="ECO:0000313" key="1">
    <source>
        <dbReference type="EMBL" id="GEA80583.1"/>
    </source>
</evidence>
<dbReference type="EMBL" id="BJLP01000013">
    <property type="protein sequence ID" value="GEA80583.1"/>
    <property type="molecule type" value="Genomic_DNA"/>
</dbReference>
<proteinExistence type="predicted"/>
<gene>
    <name evidence="1" type="ORF">CUD01_10270</name>
</gene>
<accession>A0A4Y3K9A6</accession>
<protein>
    <recommendedName>
        <fullName evidence="3">MarR family transcriptional regulator</fullName>
    </recommendedName>
</protein>
<sequence length="120" mass="13950">MMWGMVQVGRVYDEGDGSRRVLVDRLWPRGMRKDDPRIDEWLPLAAPSTELRHWYGHRAEAFDEFARRYEAELAQGEQADAFARLAALVEHEPTTMVTATREVELSHLTVLARLLDERTR</sequence>
<dbReference type="InterPro" id="IPR052552">
    <property type="entry name" value="YeaO-like"/>
</dbReference>
<reference evidence="1 2" key="1">
    <citation type="submission" date="2019-06" db="EMBL/GenBank/DDBJ databases">
        <title>Whole genome shotgun sequence of Cellulomonas uda NBRC 3747.</title>
        <authorList>
            <person name="Hosoyama A."/>
            <person name="Uohara A."/>
            <person name="Ohji S."/>
            <person name="Ichikawa N."/>
        </authorList>
    </citation>
    <scope>NUCLEOTIDE SEQUENCE [LARGE SCALE GENOMIC DNA]</scope>
    <source>
        <strain evidence="1 2">NBRC 3747</strain>
    </source>
</reference>
<dbReference type="PANTHER" id="PTHR36849">
    <property type="entry name" value="CYTOPLASMIC PROTEIN-RELATED"/>
    <property type="match status" value="1"/>
</dbReference>
<keyword evidence="2" id="KW-1185">Reference proteome</keyword>
<organism evidence="1 2">
    <name type="scientific">Cellulomonas uda</name>
    <dbReference type="NCBI Taxonomy" id="1714"/>
    <lineage>
        <taxon>Bacteria</taxon>
        <taxon>Bacillati</taxon>
        <taxon>Actinomycetota</taxon>
        <taxon>Actinomycetes</taxon>
        <taxon>Micrococcales</taxon>
        <taxon>Cellulomonadaceae</taxon>
        <taxon>Cellulomonas</taxon>
    </lineage>
</organism>
<dbReference type="PANTHER" id="PTHR36849:SF1">
    <property type="entry name" value="CYTOPLASMIC PROTEIN"/>
    <property type="match status" value="1"/>
</dbReference>
<dbReference type="Proteomes" id="UP000315842">
    <property type="component" value="Unassembled WGS sequence"/>
</dbReference>